<dbReference type="NCBIfam" id="TIGR00447">
    <property type="entry name" value="pth"/>
    <property type="match status" value="1"/>
</dbReference>
<dbReference type="Gene3D" id="3.40.50.1470">
    <property type="entry name" value="Peptidyl-tRNA hydrolase"/>
    <property type="match status" value="1"/>
</dbReference>
<keyword evidence="3" id="KW-0694">RNA-binding</keyword>
<dbReference type="Proteomes" id="UP000093080">
    <property type="component" value="Unassembled WGS sequence"/>
</dbReference>
<dbReference type="AlphaFoldDB" id="A0A1B9F6A2"/>
<keyword evidence="1" id="KW-0820">tRNA-binding</keyword>
<dbReference type="CDD" id="cd00462">
    <property type="entry name" value="PTH"/>
    <property type="match status" value="1"/>
</dbReference>
<comment type="caution">
    <text evidence="4">The sequence shown here is derived from an EMBL/GenBank/DDBJ whole genome shotgun (WGS) entry which is preliminary data.</text>
</comment>
<dbReference type="PANTHER" id="PTHR17224">
    <property type="entry name" value="PEPTIDYL-TRNA HYDROLASE"/>
    <property type="match status" value="1"/>
</dbReference>
<gene>
    <name evidence="4" type="ORF">DBT_1111</name>
</gene>
<evidence type="ECO:0000256" key="1">
    <source>
        <dbReference type="ARBA" id="ARBA00022555"/>
    </source>
</evidence>
<dbReference type="PANTHER" id="PTHR17224:SF1">
    <property type="entry name" value="PEPTIDYL-TRNA HYDROLASE"/>
    <property type="match status" value="1"/>
</dbReference>
<organism evidence="4 5">
    <name type="scientific">Dissulfuribacter thermophilus</name>
    <dbReference type="NCBI Taxonomy" id="1156395"/>
    <lineage>
        <taxon>Bacteria</taxon>
        <taxon>Pseudomonadati</taxon>
        <taxon>Thermodesulfobacteriota</taxon>
        <taxon>Dissulfuribacteria</taxon>
        <taxon>Dissulfuribacterales</taxon>
        <taxon>Dissulfuribacteraceae</taxon>
        <taxon>Dissulfuribacter</taxon>
    </lineage>
</organism>
<dbReference type="GO" id="GO:0000049">
    <property type="term" value="F:tRNA binding"/>
    <property type="evidence" value="ECO:0007669"/>
    <property type="project" value="UniProtKB-KW"/>
</dbReference>
<sequence>MCEHIREFYGLPPFEDIERFKGEYTEGLIKGNPITLFRPLTYMNKSGEAVAPLVNYYKIDLQNVLVCYDDLDLPLGKIRFARSGGSGGHRGIESIIGQLGTKSFPRLRIGIGRPPEALAVKEYVLQSFWGDQLTIIEKVLDLAKDGVVCFLEKGITEAMNSYNGRIIEQ</sequence>
<dbReference type="PATRIC" id="fig|1156395.6.peg.1126"/>
<dbReference type="GO" id="GO:0004045">
    <property type="term" value="F:peptidyl-tRNA hydrolase activity"/>
    <property type="evidence" value="ECO:0007669"/>
    <property type="project" value="InterPro"/>
</dbReference>
<reference evidence="4 5" key="1">
    <citation type="submission" date="2016-06" db="EMBL/GenBank/DDBJ databases">
        <title>Respiratory ammonification of nitrate coupled to the oxidation of elemental sulfur in deep-sea autotrophic thermophilic bacteria.</title>
        <authorList>
            <person name="Slobodkina G.B."/>
            <person name="Mardanov A.V."/>
            <person name="Ravin N.V."/>
            <person name="Frolova A.A."/>
            <person name="Viryasiv M.B."/>
            <person name="Chernyh N.A."/>
            <person name="Bonch-Osmolovskaya E.A."/>
            <person name="Slobodkin A.I."/>
        </authorList>
    </citation>
    <scope>NUCLEOTIDE SEQUENCE [LARGE SCALE GENOMIC DNA]</scope>
    <source>
        <strain evidence="4 5">S69</strain>
    </source>
</reference>
<evidence type="ECO:0000313" key="5">
    <source>
        <dbReference type="Proteomes" id="UP000093080"/>
    </source>
</evidence>
<dbReference type="Pfam" id="PF01195">
    <property type="entry name" value="Pept_tRNA_hydro"/>
    <property type="match status" value="1"/>
</dbReference>
<proteinExistence type="predicted"/>
<accession>A0A1B9F6A2</accession>
<evidence type="ECO:0000313" key="4">
    <source>
        <dbReference type="EMBL" id="OCC15364.1"/>
    </source>
</evidence>
<dbReference type="InterPro" id="IPR036416">
    <property type="entry name" value="Pept_tRNA_hydro_sf"/>
</dbReference>
<protein>
    <submittedName>
        <fullName evidence="4">Peptidyl-tRNA hydrolase</fullName>
    </submittedName>
</protein>
<dbReference type="SUPFAM" id="SSF53178">
    <property type="entry name" value="Peptidyl-tRNA hydrolase-like"/>
    <property type="match status" value="1"/>
</dbReference>
<name>A0A1B9F6A2_9BACT</name>
<dbReference type="InterPro" id="IPR001328">
    <property type="entry name" value="Pept_tRNA_hydro"/>
</dbReference>
<keyword evidence="5" id="KW-1185">Reference proteome</keyword>
<evidence type="ECO:0000256" key="2">
    <source>
        <dbReference type="ARBA" id="ARBA00022801"/>
    </source>
</evidence>
<keyword evidence="2 4" id="KW-0378">Hydrolase</keyword>
<dbReference type="STRING" id="1156395.DBT_1111"/>
<evidence type="ECO:0000256" key="3">
    <source>
        <dbReference type="ARBA" id="ARBA00022884"/>
    </source>
</evidence>
<dbReference type="EMBL" id="MAGO01000005">
    <property type="protein sequence ID" value="OCC15364.1"/>
    <property type="molecule type" value="Genomic_DNA"/>
</dbReference>